<dbReference type="Pfam" id="PF16732">
    <property type="entry name" value="ComP_DUS"/>
    <property type="match status" value="1"/>
</dbReference>
<keyword evidence="1" id="KW-0472">Membrane</keyword>
<dbReference type="InterPro" id="IPR045584">
    <property type="entry name" value="Pilin-like"/>
</dbReference>
<sequence>MTRTPTRGFSLIELMVVVAIVGILATIGYPAYQNHVENTRRADAHSALMQAAQSLERCYTQTQSYMDGDGLCIDPADYSTDFYSLQSVDENEGPNTFELRAQPDGAQVNDDCGALTLTHTGQRGAVDGNTSNCW</sequence>
<dbReference type="STRING" id="406100.SAMN04488052_102434"/>
<dbReference type="InterPro" id="IPR012902">
    <property type="entry name" value="N_methyl_site"/>
</dbReference>
<protein>
    <submittedName>
        <fullName evidence="2">Type IV pilus assembly protein PilE</fullName>
    </submittedName>
</protein>
<dbReference type="NCBIfam" id="TIGR02532">
    <property type="entry name" value="IV_pilin_GFxxxE"/>
    <property type="match status" value="1"/>
</dbReference>
<dbReference type="RefSeq" id="WP_091641266.1">
    <property type="nucleotide sequence ID" value="NZ_FOEG01000002.1"/>
</dbReference>
<evidence type="ECO:0000256" key="1">
    <source>
        <dbReference type="SAM" id="Phobius"/>
    </source>
</evidence>
<dbReference type="SUPFAM" id="SSF54523">
    <property type="entry name" value="Pili subunits"/>
    <property type="match status" value="1"/>
</dbReference>
<gene>
    <name evidence="2" type="ORF">SAMN04488052_102434</name>
</gene>
<dbReference type="AlphaFoldDB" id="A0A1H8S3R7"/>
<evidence type="ECO:0000313" key="2">
    <source>
        <dbReference type="EMBL" id="SEO72968.1"/>
    </source>
</evidence>
<dbReference type="PANTHER" id="PTHR30093">
    <property type="entry name" value="GENERAL SECRETION PATHWAY PROTEIN G"/>
    <property type="match status" value="1"/>
</dbReference>
<dbReference type="GO" id="GO:0043683">
    <property type="term" value="P:type IV pilus assembly"/>
    <property type="evidence" value="ECO:0007669"/>
    <property type="project" value="InterPro"/>
</dbReference>
<accession>A0A1H8S3R7</accession>
<dbReference type="InterPro" id="IPR031982">
    <property type="entry name" value="PilE-like"/>
</dbReference>
<dbReference type="EMBL" id="FOEG01000002">
    <property type="protein sequence ID" value="SEO72968.1"/>
    <property type="molecule type" value="Genomic_DNA"/>
</dbReference>
<feature type="transmembrane region" description="Helical" evidence="1">
    <location>
        <begin position="12"/>
        <end position="32"/>
    </location>
</feature>
<proteinExistence type="predicted"/>
<dbReference type="Gene3D" id="3.30.700.10">
    <property type="entry name" value="Glycoprotein, Type 4 Pilin"/>
    <property type="match status" value="1"/>
</dbReference>
<dbReference type="Proteomes" id="UP000199657">
    <property type="component" value="Unassembled WGS sequence"/>
</dbReference>
<dbReference type="PANTHER" id="PTHR30093:SF47">
    <property type="entry name" value="TYPE IV PILUS NON-CORE MINOR PILIN PILE"/>
    <property type="match status" value="1"/>
</dbReference>
<dbReference type="PROSITE" id="PS00409">
    <property type="entry name" value="PROKAR_NTER_METHYL"/>
    <property type="match status" value="1"/>
</dbReference>
<evidence type="ECO:0000313" key="3">
    <source>
        <dbReference type="Proteomes" id="UP000199657"/>
    </source>
</evidence>
<dbReference type="Pfam" id="PF07963">
    <property type="entry name" value="N_methyl"/>
    <property type="match status" value="1"/>
</dbReference>
<organism evidence="2 3">
    <name type="scientific">Aquisalimonas asiatica</name>
    <dbReference type="NCBI Taxonomy" id="406100"/>
    <lineage>
        <taxon>Bacteria</taxon>
        <taxon>Pseudomonadati</taxon>
        <taxon>Pseudomonadota</taxon>
        <taxon>Gammaproteobacteria</taxon>
        <taxon>Chromatiales</taxon>
        <taxon>Ectothiorhodospiraceae</taxon>
        <taxon>Aquisalimonas</taxon>
    </lineage>
</organism>
<keyword evidence="1" id="KW-1133">Transmembrane helix</keyword>
<keyword evidence="1" id="KW-0812">Transmembrane</keyword>
<reference evidence="2 3" key="1">
    <citation type="submission" date="2016-10" db="EMBL/GenBank/DDBJ databases">
        <authorList>
            <person name="de Groot N.N."/>
        </authorList>
    </citation>
    <scope>NUCLEOTIDE SEQUENCE [LARGE SCALE GENOMIC DNA]</scope>
    <source>
        <strain evidence="2 3">CGMCC 1.6291</strain>
    </source>
</reference>
<keyword evidence="3" id="KW-1185">Reference proteome</keyword>
<name>A0A1H8S3R7_9GAMM</name>
<dbReference type="OrthoDB" id="5296638at2"/>